<name>A0A212KAC4_9DELT</name>
<reference evidence="3" key="1">
    <citation type="submission" date="2016-04" db="EMBL/GenBank/DDBJ databases">
        <authorList>
            <person name="Evans L.H."/>
            <person name="Alamgir A."/>
            <person name="Owens N."/>
            <person name="Weber N.D."/>
            <person name="Virtaneva K."/>
            <person name="Barbian K."/>
            <person name="Babar A."/>
            <person name="Rosenke K."/>
        </authorList>
    </citation>
    <scope>NUCLEOTIDE SEQUENCE</scope>
    <source>
        <strain evidence="3">86</strain>
    </source>
</reference>
<keyword evidence="1" id="KW-1133">Transmembrane helix</keyword>
<feature type="domain" description="DUF1468" evidence="2">
    <location>
        <begin position="14"/>
        <end position="166"/>
    </location>
</feature>
<feature type="transmembrane region" description="Helical" evidence="1">
    <location>
        <begin position="49"/>
        <end position="70"/>
    </location>
</feature>
<evidence type="ECO:0000259" key="2">
    <source>
        <dbReference type="Pfam" id="PF07331"/>
    </source>
</evidence>
<gene>
    <name evidence="3" type="ORF">KL86DPRO_40148</name>
</gene>
<accession>A0A212KAC4</accession>
<evidence type="ECO:0000313" key="3">
    <source>
        <dbReference type="EMBL" id="SBW08643.1"/>
    </source>
</evidence>
<dbReference type="Pfam" id="PF07331">
    <property type="entry name" value="TctB"/>
    <property type="match status" value="1"/>
</dbReference>
<keyword evidence="1" id="KW-0812">Transmembrane</keyword>
<feature type="transmembrane region" description="Helical" evidence="1">
    <location>
        <begin position="12"/>
        <end position="29"/>
    </location>
</feature>
<protein>
    <recommendedName>
        <fullName evidence="2">DUF1468 domain-containing protein</fullName>
    </recommendedName>
</protein>
<organism evidence="3">
    <name type="scientific">uncultured delta proteobacterium</name>
    <dbReference type="NCBI Taxonomy" id="34034"/>
    <lineage>
        <taxon>Bacteria</taxon>
        <taxon>Deltaproteobacteria</taxon>
        <taxon>environmental samples</taxon>
    </lineage>
</organism>
<proteinExistence type="predicted"/>
<dbReference type="InterPro" id="IPR009936">
    <property type="entry name" value="DUF1468"/>
</dbReference>
<dbReference type="EMBL" id="FLUQ01000004">
    <property type="protein sequence ID" value="SBW08643.1"/>
    <property type="molecule type" value="Genomic_DNA"/>
</dbReference>
<feature type="transmembrane region" description="Helical" evidence="1">
    <location>
        <begin position="141"/>
        <end position="161"/>
    </location>
</feature>
<dbReference type="AlphaFoldDB" id="A0A212KAC4"/>
<sequence>MKESSFLQRYKELLLGAVMMALAVFYLYHSTFIKVRSSVSVSAKLIPEILGGLVVILAAAQIWVGITHLAKARRENAKHGTPSVLFTEEEKGDSFPIALTFALILGYAVVFEPLGFIISSSLCMFLQMLLMAPKERKNPKLFALISVVAAVVVYIAFRIGLNLSLPRGLLDWLPF</sequence>
<evidence type="ECO:0000256" key="1">
    <source>
        <dbReference type="SAM" id="Phobius"/>
    </source>
</evidence>
<feature type="transmembrane region" description="Helical" evidence="1">
    <location>
        <begin position="91"/>
        <end position="110"/>
    </location>
</feature>
<keyword evidence="1" id="KW-0472">Membrane</keyword>